<sequence length="24" mass="2828">MKEENKMQEKVEKALLKVRPSLQA</sequence>
<dbReference type="AlphaFoldDB" id="A0A0F9GP25"/>
<evidence type="ECO:0000313" key="1">
    <source>
        <dbReference type="EMBL" id="KKM00554.1"/>
    </source>
</evidence>
<accession>A0A0F9GP25</accession>
<feature type="non-terminal residue" evidence="1">
    <location>
        <position position="24"/>
    </location>
</feature>
<protein>
    <submittedName>
        <fullName evidence="1">Uncharacterized protein</fullName>
    </submittedName>
</protein>
<organism evidence="1">
    <name type="scientific">marine sediment metagenome</name>
    <dbReference type="NCBI Taxonomy" id="412755"/>
    <lineage>
        <taxon>unclassified sequences</taxon>
        <taxon>metagenomes</taxon>
        <taxon>ecological metagenomes</taxon>
    </lineage>
</organism>
<reference evidence="1" key="1">
    <citation type="journal article" date="2015" name="Nature">
        <title>Complex archaea that bridge the gap between prokaryotes and eukaryotes.</title>
        <authorList>
            <person name="Spang A."/>
            <person name="Saw J.H."/>
            <person name="Jorgensen S.L."/>
            <person name="Zaremba-Niedzwiedzka K."/>
            <person name="Martijn J."/>
            <person name="Lind A.E."/>
            <person name="van Eijk R."/>
            <person name="Schleper C."/>
            <person name="Guy L."/>
            <person name="Ettema T.J."/>
        </authorList>
    </citation>
    <scope>NUCLEOTIDE SEQUENCE</scope>
</reference>
<proteinExistence type="predicted"/>
<name>A0A0F9GP25_9ZZZZ</name>
<gene>
    <name evidence="1" type="ORF">LCGC14_1803230</name>
</gene>
<dbReference type="EMBL" id="LAZR01017407">
    <property type="protein sequence ID" value="KKM00554.1"/>
    <property type="molecule type" value="Genomic_DNA"/>
</dbReference>
<comment type="caution">
    <text evidence="1">The sequence shown here is derived from an EMBL/GenBank/DDBJ whole genome shotgun (WGS) entry which is preliminary data.</text>
</comment>